<dbReference type="Gene3D" id="2.170.270.10">
    <property type="entry name" value="SET domain"/>
    <property type="match status" value="1"/>
</dbReference>
<organism evidence="4 5">
    <name type="scientific">Calycina marina</name>
    <dbReference type="NCBI Taxonomy" id="1763456"/>
    <lineage>
        <taxon>Eukaryota</taxon>
        <taxon>Fungi</taxon>
        <taxon>Dikarya</taxon>
        <taxon>Ascomycota</taxon>
        <taxon>Pezizomycotina</taxon>
        <taxon>Leotiomycetes</taxon>
        <taxon>Helotiales</taxon>
        <taxon>Pezizellaceae</taxon>
        <taxon>Calycina</taxon>
    </lineage>
</organism>
<name>A0A9P8CIS4_9HELO</name>
<reference evidence="4" key="1">
    <citation type="journal article" date="2021" name="IMA Fungus">
        <title>Genomic characterization of three marine fungi, including Emericellopsis atlantica sp. nov. with signatures of a generalist lifestyle and marine biomass degradation.</title>
        <authorList>
            <person name="Hagestad O.C."/>
            <person name="Hou L."/>
            <person name="Andersen J.H."/>
            <person name="Hansen E.H."/>
            <person name="Altermark B."/>
            <person name="Li C."/>
            <person name="Kuhnert E."/>
            <person name="Cox R.J."/>
            <person name="Crous P.W."/>
            <person name="Spatafora J.W."/>
            <person name="Lail K."/>
            <person name="Amirebrahimi M."/>
            <person name="Lipzen A."/>
            <person name="Pangilinan J."/>
            <person name="Andreopoulos W."/>
            <person name="Hayes R.D."/>
            <person name="Ng V."/>
            <person name="Grigoriev I.V."/>
            <person name="Jackson S.A."/>
            <person name="Sutton T.D.S."/>
            <person name="Dobson A.D.W."/>
            <person name="Rama T."/>
        </authorList>
    </citation>
    <scope>NUCLEOTIDE SEQUENCE</scope>
    <source>
        <strain evidence="4">TRa3180A</strain>
    </source>
</reference>
<protein>
    <recommendedName>
        <fullName evidence="3">Post-SET domain-containing protein</fullName>
    </recommendedName>
</protein>
<dbReference type="EMBL" id="MU253746">
    <property type="protein sequence ID" value="KAG9248608.1"/>
    <property type="molecule type" value="Genomic_DNA"/>
</dbReference>
<proteinExistence type="predicted"/>
<dbReference type="GO" id="GO:0032259">
    <property type="term" value="P:methylation"/>
    <property type="evidence" value="ECO:0007669"/>
    <property type="project" value="UniProtKB-KW"/>
</dbReference>
<keyword evidence="5" id="KW-1185">Reference proteome</keyword>
<evidence type="ECO:0000259" key="3">
    <source>
        <dbReference type="PROSITE" id="PS50868"/>
    </source>
</evidence>
<dbReference type="PROSITE" id="PS50868">
    <property type="entry name" value="POST_SET"/>
    <property type="match status" value="1"/>
</dbReference>
<accession>A0A9P8CIS4</accession>
<dbReference type="GO" id="GO:0008168">
    <property type="term" value="F:methyltransferase activity"/>
    <property type="evidence" value="ECO:0007669"/>
    <property type="project" value="UniProtKB-KW"/>
</dbReference>
<dbReference type="InterPro" id="IPR053201">
    <property type="entry name" value="Flavunoidine_N-MTase"/>
</dbReference>
<evidence type="ECO:0000256" key="1">
    <source>
        <dbReference type="ARBA" id="ARBA00022603"/>
    </source>
</evidence>
<evidence type="ECO:0000256" key="2">
    <source>
        <dbReference type="ARBA" id="ARBA00022679"/>
    </source>
</evidence>
<dbReference type="PANTHER" id="PTHR12350:SF19">
    <property type="entry name" value="SET DOMAIN-CONTAINING PROTEIN"/>
    <property type="match status" value="1"/>
</dbReference>
<dbReference type="Proteomes" id="UP000887226">
    <property type="component" value="Unassembled WGS sequence"/>
</dbReference>
<evidence type="ECO:0000313" key="5">
    <source>
        <dbReference type="Proteomes" id="UP000887226"/>
    </source>
</evidence>
<dbReference type="SUPFAM" id="SSF82199">
    <property type="entry name" value="SET domain"/>
    <property type="match status" value="1"/>
</dbReference>
<sequence length="211" mass="22929">MAPLKPTWTQPSHPNVQEVQIKLGDYATRSVSKVDLRPFEVLADLNFPPCTKASVATYATVQMGQHEHLSLNSDLVYINHSCEPSLIFDTGNMKVIAGPKGLKKGDELTFFYPSTEYTMAQCFECICSTLSCRGFISGAEKVKAVNPSKLSDSTALWLNKHIAELLDIPGEYPPWEALAQAKALWALAHVDAVGSRAISGEMGGDTNGNAK</sequence>
<evidence type="ECO:0000313" key="4">
    <source>
        <dbReference type="EMBL" id="KAG9248608.1"/>
    </source>
</evidence>
<comment type="caution">
    <text evidence="4">The sequence shown here is derived from an EMBL/GenBank/DDBJ whole genome shotgun (WGS) entry which is preliminary data.</text>
</comment>
<feature type="domain" description="Post-SET" evidence="3">
    <location>
        <begin position="121"/>
        <end position="137"/>
    </location>
</feature>
<keyword evidence="1" id="KW-0489">Methyltransferase</keyword>
<gene>
    <name evidence="4" type="ORF">BJ878DRAFT_4954</name>
</gene>
<keyword evidence="2" id="KW-0808">Transferase</keyword>
<dbReference type="OrthoDB" id="5984008at2759"/>
<dbReference type="PANTHER" id="PTHR12350">
    <property type="entry name" value="HISTONE-LYSINE N-METHYLTRANSFERASE-RELATED"/>
    <property type="match status" value="1"/>
</dbReference>
<dbReference type="InterPro" id="IPR003616">
    <property type="entry name" value="Post-SET_dom"/>
</dbReference>
<dbReference type="AlphaFoldDB" id="A0A9P8CIS4"/>
<dbReference type="InterPro" id="IPR046341">
    <property type="entry name" value="SET_dom_sf"/>
</dbReference>